<protein>
    <recommendedName>
        <fullName evidence="1">NAD-dependent epimerase/dehydratase domain-containing protein</fullName>
    </recommendedName>
</protein>
<dbReference type="Proteomes" id="UP000034112">
    <property type="component" value="Unassembled WGS sequence"/>
</dbReference>
<accession>A0A0F9ZYI3</accession>
<dbReference type="InterPro" id="IPR051783">
    <property type="entry name" value="NAD(P)-dependent_oxidoreduct"/>
</dbReference>
<evidence type="ECO:0000313" key="3">
    <source>
        <dbReference type="Proteomes" id="UP000034112"/>
    </source>
</evidence>
<dbReference type="PANTHER" id="PTHR48079">
    <property type="entry name" value="PROTEIN YEEZ"/>
    <property type="match status" value="1"/>
</dbReference>
<gene>
    <name evidence="2" type="ORF">THAR02_09606</name>
</gene>
<feature type="domain" description="NAD-dependent epimerase/dehydratase" evidence="1">
    <location>
        <begin position="16"/>
        <end position="250"/>
    </location>
</feature>
<dbReference type="GO" id="GO:0005737">
    <property type="term" value="C:cytoplasm"/>
    <property type="evidence" value="ECO:0007669"/>
    <property type="project" value="TreeGrafter"/>
</dbReference>
<dbReference type="OrthoDB" id="2735536at2759"/>
<dbReference type="EMBL" id="JOKZ01000437">
    <property type="protein sequence ID" value="KKO98283.1"/>
    <property type="molecule type" value="Genomic_DNA"/>
</dbReference>
<dbReference type="PANTHER" id="PTHR48079:SF6">
    <property type="entry name" value="NAD(P)-BINDING DOMAIN-CONTAINING PROTEIN-RELATED"/>
    <property type="match status" value="1"/>
</dbReference>
<sequence length="358" mass="39313">MAAKLPLGVANQVRTVFVTGANGYIGAAVCRAFVAAGWRTFGLIRKPEAAEELEAAEVIPVVGDFTHLSFLDSVYEKTTVFDCIISCTENLPGYADHFLEVMALVKVLAGRSKRNGVRSLVLWSSGCKDYGRTDIHGSLSLFPHTETSPTNPPEFLRQRTENCTRIFDYGDIFHAVLLRPTSVFGRSGSYYGAMFSWVATEAVAGNDTLKIPANPDNIMHATHVDDCGTAYLAIVEHADRGAVDGKIFNISGYRYETVREVGEALAKEYGFRGGVEFVPPAKAPPSFPEGLHIVFNFSQWVSSNNIRQLTGWTDHRPLFSGNLGVYRRAFETAQRRGNANIMTIENRIGSNFGKDGLD</sequence>
<evidence type="ECO:0000259" key="1">
    <source>
        <dbReference type="Pfam" id="PF01370"/>
    </source>
</evidence>
<dbReference type="Pfam" id="PF01370">
    <property type="entry name" value="Epimerase"/>
    <property type="match status" value="1"/>
</dbReference>
<dbReference type="Gene3D" id="3.40.50.720">
    <property type="entry name" value="NAD(P)-binding Rossmann-like Domain"/>
    <property type="match status" value="1"/>
</dbReference>
<reference evidence="3" key="1">
    <citation type="journal article" date="2015" name="Genome Announc.">
        <title>Draft whole-genome sequence of the biocontrol agent Trichoderma harzianum T6776.</title>
        <authorList>
            <person name="Baroncelli R."/>
            <person name="Piaggeschi G."/>
            <person name="Fiorini L."/>
            <person name="Bertolini E."/>
            <person name="Zapparata A."/>
            <person name="Pe M.E."/>
            <person name="Sarrocco S."/>
            <person name="Vannacci G."/>
        </authorList>
    </citation>
    <scope>NUCLEOTIDE SEQUENCE [LARGE SCALE GENOMIC DNA]</scope>
    <source>
        <strain evidence="3">T6776</strain>
    </source>
</reference>
<dbReference type="SUPFAM" id="SSF51735">
    <property type="entry name" value="NAD(P)-binding Rossmann-fold domains"/>
    <property type="match status" value="1"/>
</dbReference>
<dbReference type="OMA" id="RAGWNTY"/>
<proteinExistence type="predicted"/>
<dbReference type="InterPro" id="IPR036291">
    <property type="entry name" value="NAD(P)-bd_dom_sf"/>
</dbReference>
<dbReference type="InterPro" id="IPR001509">
    <property type="entry name" value="Epimerase_deHydtase"/>
</dbReference>
<name>A0A0F9ZYI3_TRIHA</name>
<evidence type="ECO:0000313" key="2">
    <source>
        <dbReference type="EMBL" id="KKO98283.1"/>
    </source>
</evidence>
<comment type="caution">
    <text evidence="2">The sequence shown here is derived from an EMBL/GenBank/DDBJ whole genome shotgun (WGS) entry which is preliminary data.</text>
</comment>
<dbReference type="AlphaFoldDB" id="A0A0F9ZYI3"/>
<organism evidence="2 3">
    <name type="scientific">Trichoderma harzianum</name>
    <name type="common">Hypocrea lixii</name>
    <dbReference type="NCBI Taxonomy" id="5544"/>
    <lineage>
        <taxon>Eukaryota</taxon>
        <taxon>Fungi</taxon>
        <taxon>Dikarya</taxon>
        <taxon>Ascomycota</taxon>
        <taxon>Pezizomycotina</taxon>
        <taxon>Sordariomycetes</taxon>
        <taxon>Hypocreomycetidae</taxon>
        <taxon>Hypocreales</taxon>
        <taxon>Hypocreaceae</taxon>
        <taxon>Trichoderma</taxon>
    </lineage>
</organism>
<dbReference type="GO" id="GO:0004029">
    <property type="term" value="F:aldehyde dehydrogenase (NAD+) activity"/>
    <property type="evidence" value="ECO:0007669"/>
    <property type="project" value="TreeGrafter"/>
</dbReference>